<protein>
    <submittedName>
        <fullName evidence="2">Uncharacterized protein</fullName>
    </submittedName>
</protein>
<dbReference type="Proteomes" id="UP000031012">
    <property type="component" value="Unassembled WGS sequence"/>
</dbReference>
<sequence length="361" mass="38039">MNNLRSIKQALLFTIPLMLVSSLVNAELNRLDDKSLSGVTGQALFNLTNIAANQNGNPNTDVGFYRLGMEAQVELNANIKRLQLGCGGAKGVGCDIDIENISLAGVLPVNGSYAGSDAVITNPFIEFAIKSPNSASTREIVGFRLGALGILGKLGLGSNTDLTTLADDTAGINSLSGDLNLTLTNTVLKNVVIANGLISTEAHINDYNKQLILNRATSATLDNVVAKTGPLSVLGILDLPLGLTLSNATLKDYPLSGFHEILLAQDAAGTIPTSDASLSLQKEAIRWQKISTGTFDNTVAAQPGWWLSLPKVLLTDIETQQRIDVGLGEALGGLVGRELIINPIDSGQIGIKNCYGNLKFC</sequence>
<reference evidence="2 3" key="1">
    <citation type="submission" date="2014-03" db="EMBL/GenBank/DDBJ databases">
        <title>Genome sequence of the diesel-degrader and plant-growth promoter Acinetobacter oleivorans PF-1 isolated from the roots of poplar tree.</title>
        <authorList>
            <person name="Gkorezis P."/>
            <person name="van Hamme J."/>
            <person name="Rineau F."/>
            <person name="Vangronsveld J."/>
            <person name="Francetti A."/>
        </authorList>
    </citation>
    <scope>NUCLEOTIDE SEQUENCE [LARGE SCALE GENOMIC DNA]</scope>
    <source>
        <strain evidence="2 3">PF1</strain>
    </source>
</reference>
<feature type="chain" id="PRO_5002077196" evidence="1">
    <location>
        <begin position="27"/>
        <end position="361"/>
    </location>
</feature>
<feature type="signal peptide" evidence="1">
    <location>
        <begin position="1"/>
        <end position="26"/>
    </location>
</feature>
<comment type="caution">
    <text evidence="2">The sequence shown here is derived from an EMBL/GenBank/DDBJ whole genome shotgun (WGS) entry which is preliminary data.</text>
</comment>
<evidence type="ECO:0000313" key="3">
    <source>
        <dbReference type="Proteomes" id="UP000031012"/>
    </source>
</evidence>
<gene>
    <name evidence="2" type="ORF">DH17_16100</name>
</gene>
<dbReference type="AlphaFoldDB" id="A0A0B2UD96"/>
<evidence type="ECO:0000256" key="1">
    <source>
        <dbReference type="SAM" id="SignalP"/>
    </source>
</evidence>
<evidence type="ECO:0000313" key="2">
    <source>
        <dbReference type="EMBL" id="KHN67047.1"/>
    </source>
</evidence>
<name>A0A0B2UD96_9GAMM</name>
<accession>A0A0B2UD96</accession>
<keyword evidence="1" id="KW-0732">Signal</keyword>
<proteinExistence type="predicted"/>
<organism evidence="2 3">
    <name type="scientific">Acinetobacter oleivorans</name>
    <dbReference type="NCBI Taxonomy" id="1148157"/>
    <lineage>
        <taxon>Bacteria</taxon>
        <taxon>Pseudomonadati</taxon>
        <taxon>Pseudomonadota</taxon>
        <taxon>Gammaproteobacteria</taxon>
        <taxon>Moraxellales</taxon>
        <taxon>Moraxellaceae</taxon>
        <taxon>Acinetobacter</taxon>
    </lineage>
</organism>
<dbReference type="EMBL" id="JHQK01000006">
    <property type="protein sequence ID" value="KHN67047.1"/>
    <property type="molecule type" value="Genomic_DNA"/>
</dbReference>